<reference evidence="1 2" key="2">
    <citation type="submission" date="2018-11" db="EMBL/GenBank/DDBJ databases">
        <authorList>
            <consortium name="Pathogen Informatics"/>
        </authorList>
    </citation>
    <scope>NUCLEOTIDE SEQUENCE [LARGE SCALE GENOMIC DNA]</scope>
</reference>
<evidence type="ECO:0000313" key="3">
    <source>
        <dbReference type="WBParaSite" id="BPAG_0000220801-mRNA-1"/>
    </source>
</evidence>
<accession>A0A0N4T1Z4</accession>
<gene>
    <name evidence="1" type="ORF">BPAG_LOCUS2178</name>
</gene>
<reference evidence="3" key="1">
    <citation type="submission" date="2017-02" db="UniProtKB">
        <authorList>
            <consortium name="WormBaseParasite"/>
        </authorList>
    </citation>
    <scope>IDENTIFICATION</scope>
</reference>
<organism evidence="3">
    <name type="scientific">Brugia pahangi</name>
    <name type="common">Filarial nematode worm</name>
    <dbReference type="NCBI Taxonomy" id="6280"/>
    <lineage>
        <taxon>Eukaryota</taxon>
        <taxon>Metazoa</taxon>
        <taxon>Ecdysozoa</taxon>
        <taxon>Nematoda</taxon>
        <taxon>Chromadorea</taxon>
        <taxon>Rhabditida</taxon>
        <taxon>Spirurina</taxon>
        <taxon>Spiruromorpha</taxon>
        <taxon>Filarioidea</taxon>
        <taxon>Onchocercidae</taxon>
        <taxon>Brugia</taxon>
    </lineage>
</organism>
<dbReference type="Proteomes" id="UP000278627">
    <property type="component" value="Unassembled WGS sequence"/>
</dbReference>
<evidence type="ECO:0000313" key="1">
    <source>
        <dbReference type="EMBL" id="VDN83364.1"/>
    </source>
</evidence>
<protein>
    <submittedName>
        <fullName evidence="1 3">Uncharacterized protein</fullName>
    </submittedName>
</protein>
<name>A0A0N4T1Z4_BRUPA</name>
<dbReference type="STRING" id="6280.A0A0N4T1Z4"/>
<dbReference type="WBParaSite" id="BPAG_0000220801-mRNA-1">
    <property type="protein sequence ID" value="BPAG_0000220801-mRNA-1"/>
    <property type="gene ID" value="BPAG_0000220801"/>
</dbReference>
<proteinExistence type="predicted"/>
<evidence type="ECO:0000313" key="2">
    <source>
        <dbReference type="Proteomes" id="UP000278627"/>
    </source>
</evidence>
<dbReference type="AlphaFoldDB" id="A0A0N4T1Z4"/>
<sequence>MIVTNICMILLREKRNNQLMRQKEIWRSSTNILDSVYDDISKSIPTIDTMEALPIKRGEVKKEAPESVYLKNLERFTNLRVNNMQSYAIVIYNL</sequence>
<dbReference type="EMBL" id="UZAD01000268">
    <property type="protein sequence ID" value="VDN83364.1"/>
    <property type="molecule type" value="Genomic_DNA"/>
</dbReference>
<keyword evidence="2" id="KW-1185">Reference proteome</keyword>